<comment type="caution">
    <text evidence="10">The sequence shown here is derived from an EMBL/GenBank/DDBJ whole genome shotgun (WGS) entry which is preliminary data.</text>
</comment>
<dbReference type="GO" id="GO:0005524">
    <property type="term" value="F:ATP binding"/>
    <property type="evidence" value="ECO:0007669"/>
    <property type="project" value="UniProtKB-KW"/>
</dbReference>
<evidence type="ECO:0000256" key="2">
    <source>
        <dbReference type="ARBA" id="ARBA00012438"/>
    </source>
</evidence>
<dbReference type="PANTHER" id="PTHR44936:SF10">
    <property type="entry name" value="SENSOR PROTEIN RSTB"/>
    <property type="match status" value="1"/>
</dbReference>
<keyword evidence="8" id="KW-1133">Transmembrane helix</keyword>
<evidence type="ECO:0000256" key="3">
    <source>
        <dbReference type="ARBA" id="ARBA00022679"/>
    </source>
</evidence>
<organism evidence="10 11">
    <name type="scientific">Halobellus litoreus</name>
    <dbReference type="NCBI Taxonomy" id="755310"/>
    <lineage>
        <taxon>Archaea</taxon>
        <taxon>Methanobacteriati</taxon>
        <taxon>Methanobacteriota</taxon>
        <taxon>Stenosarchaea group</taxon>
        <taxon>Halobacteria</taxon>
        <taxon>Halobacteriales</taxon>
        <taxon>Haloferacaceae</taxon>
        <taxon>Halobellus</taxon>
    </lineage>
</organism>
<evidence type="ECO:0000256" key="1">
    <source>
        <dbReference type="ARBA" id="ARBA00000085"/>
    </source>
</evidence>
<evidence type="ECO:0000256" key="5">
    <source>
        <dbReference type="ARBA" id="ARBA00022777"/>
    </source>
</evidence>
<dbReference type="EMBL" id="JBHUDP010000001">
    <property type="protein sequence ID" value="MFD1684926.1"/>
    <property type="molecule type" value="Genomic_DNA"/>
</dbReference>
<feature type="transmembrane region" description="Helical" evidence="8">
    <location>
        <begin position="7"/>
        <end position="26"/>
    </location>
</feature>
<keyword evidence="3" id="KW-0808">Transferase</keyword>
<evidence type="ECO:0000256" key="7">
    <source>
        <dbReference type="SAM" id="MobiDB-lite"/>
    </source>
</evidence>
<feature type="region of interest" description="Disordered" evidence="7">
    <location>
        <begin position="333"/>
        <end position="360"/>
    </location>
</feature>
<dbReference type="AlphaFoldDB" id="A0ABD6DUQ2"/>
<feature type="transmembrane region" description="Helical" evidence="8">
    <location>
        <begin position="428"/>
        <end position="448"/>
    </location>
</feature>
<keyword evidence="8" id="KW-0472">Membrane</keyword>
<dbReference type="InterPro" id="IPR036890">
    <property type="entry name" value="HATPase_C_sf"/>
</dbReference>
<dbReference type="Proteomes" id="UP001597092">
    <property type="component" value="Unassembled WGS sequence"/>
</dbReference>
<protein>
    <recommendedName>
        <fullName evidence="2">histidine kinase</fullName>
        <ecNumber evidence="2">2.7.13.3</ecNumber>
    </recommendedName>
</protein>
<dbReference type="Gene3D" id="3.30.565.10">
    <property type="entry name" value="Histidine kinase-like ATPase, C-terminal domain"/>
    <property type="match status" value="1"/>
</dbReference>
<dbReference type="SUPFAM" id="SSF55874">
    <property type="entry name" value="ATPase domain of HSP90 chaperone/DNA topoisomerase II/histidine kinase"/>
    <property type="match status" value="1"/>
</dbReference>
<dbReference type="InterPro" id="IPR050980">
    <property type="entry name" value="2C_sensor_his_kinase"/>
</dbReference>
<evidence type="ECO:0000256" key="6">
    <source>
        <dbReference type="ARBA" id="ARBA00022840"/>
    </source>
</evidence>
<keyword evidence="6 10" id="KW-0067">ATP-binding</keyword>
<evidence type="ECO:0000313" key="10">
    <source>
        <dbReference type="EMBL" id="MFD1684926.1"/>
    </source>
</evidence>
<gene>
    <name evidence="10" type="ORF">ACFSAS_04800</name>
</gene>
<dbReference type="InterPro" id="IPR003594">
    <property type="entry name" value="HATPase_dom"/>
</dbReference>
<evidence type="ECO:0000256" key="8">
    <source>
        <dbReference type="SAM" id="Phobius"/>
    </source>
</evidence>
<dbReference type="RefSeq" id="WP_256307600.1">
    <property type="nucleotide sequence ID" value="NZ_JANHAW010000002.1"/>
</dbReference>
<dbReference type="GO" id="GO:0004673">
    <property type="term" value="F:protein histidine kinase activity"/>
    <property type="evidence" value="ECO:0007669"/>
    <property type="project" value="UniProtKB-EC"/>
</dbReference>
<dbReference type="Pfam" id="PF02518">
    <property type="entry name" value="HATPase_c"/>
    <property type="match status" value="1"/>
</dbReference>
<feature type="transmembrane region" description="Helical" evidence="8">
    <location>
        <begin position="394"/>
        <end position="422"/>
    </location>
</feature>
<evidence type="ECO:0000259" key="9">
    <source>
        <dbReference type="PROSITE" id="PS50109"/>
    </source>
</evidence>
<feature type="transmembrane region" description="Helical" evidence="8">
    <location>
        <begin position="500"/>
        <end position="522"/>
    </location>
</feature>
<keyword evidence="11" id="KW-1185">Reference proteome</keyword>
<dbReference type="InterPro" id="IPR005467">
    <property type="entry name" value="His_kinase_dom"/>
</dbReference>
<evidence type="ECO:0000256" key="4">
    <source>
        <dbReference type="ARBA" id="ARBA00022741"/>
    </source>
</evidence>
<keyword evidence="5" id="KW-0418">Kinase</keyword>
<feature type="transmembrane region" description="Helical" evidence="8">
    <location>
        <begin position="469"/>
        <end position="488"/>
    </location>
</feature>
<feature type="domain" description="Histidine kinase" evidence="9">
    <location>
        <begin position="152"/>
        <end position="374"/>
    </location>
</feature>
<dbReference type="PANTHER" id="PTHR44936">
    <property type="entry name" value="SENSOR PROTEIN CREC"/>
    <property type="match status" value="1"/>
</dbReference>
<reference evidence="10 11" key="1">
    <citation type="journal article" date="2019" name="Int. J. Syst. Evol. Microbiol.">
        <title>The Global Catalogue of Microorganisms (GCM) 10K type strain sequencing project: providing services to taxonomists for standard genome sequencing and annotation.</title>
        <authorList>
            <consortium name="The Broad Institute Genomics Platform"/>
            <consortium name="The Broad Institute Genome Sequencing Center for Infectious Disease"/>
            <person name="Wu L."/>
            <person name="Ma J."/>
        </authorList>
    </citation>
    <scope>NUCLEOTIDE SEQUENCE [LARGE SCALE GENOMIC DNA]</scope>
    <source>
        <strain evidence="10 11">CGMCC 1.10387</strain>
    </source>
</reference>
<name>A0ABD6DUQ2_9EURY</name>
<dbReference type="EC" id="2.7.13.3" evidence="2"/>
<sequence>MRVSQRVQYGGLVVALSGFGITRLFVAEAVRIETAVPFLLAGMVPLVAGLALTVYGVTLAIGPFSAEYADTVARWHVLGVGGMVVVFGVTAADQFVRSGGVGFMYQSPLLVGNVLLGGAIGGTLTGIRSGRTVRQRQEIRRSANRALLVNRLLKHEVLNAITIIDGHADLLDASSDGRSESLGAIQRAVMRIKSTIRDVGTIAREGTPSKRIDFEEVVRDVVDELEAEFGADVALAVRGGDAAIDADDRLALVVRELLENAIVHGGDDVAVELSSTPHTVRLSIADDGPRLPEGQRTLLEDGEFPEYDDPATGFGHQVARLFVVQFGGTIRVRERPERDAGTGGDTETGTGTDTETGTDAHTGTEITVLLPRSGQREVTVETVGLSFPNLTQAIVGGVLGGLGMGVFVHLSTGVLPVIGSLYGLGSPLVGWITHLFHSAVFGLVFAAINAAPRIDRFAAGPLRSGLLGLAWGTVLWFGAAGIVMPVWLSLLGVPTTVPNLSLNGFVGHALWGTTLGVTYWGIGTLDVTERP</sequence>
<proteinExistence type="predicted"/>
<keyword evidence="8" id="KW-0812">Transmembrane</keyword>
<evidence type="ECO:0000313" key="11">
    <source>
        <dbReference type="Proteomes" id="UP001597092"/>
    </source>
</evidence>
<dbReference type="SMART" id="SM00387">
    <property type="entry name" value="HATPase_c"/>
    <property type="match status" value="1"/>
</dbReference>
<keyword evidence="4" id="KW-0547">Nucleotide-binding</keyword>
<feature type="transmembrane region" description="Helical" evidence="8">
    <location>
        <begin position="104"/>
        <end position="127"/>
    </location>
</feature>
<accession>A0ABD6DUQ2</accession>
<feature type="compositionally biased region" description="Low complexity" evidence="7">
    <location>
        <begin position="347"/>
        <end position="360"/>
    </location>
</feature>
<feature type="transmembrane region" description="Helical" evidence="8">
    <location>
        <begin position="73"/>
        <end position="92"/>
    </location>
</feature>
<comment type="catalytic activity">
    <reaction evidence="1">
        <text>ATP + protein L-histidine = ADP + protein N-phospho-L-histidine.</text>
        <dbReference type="EC" id="2.7.13.3"/>
    </reaction>
</comment>
<dbReference type="PROSITE" id="PS50109">
    <property type="entry name" value="HIS_KIN"/>
    <property type="match status" value="1"/>
</dbReference>
<feature type="transmembrane region" description="Helical" evidence="8">
    <location>
        <begin position="38"/>
        <end position="61"/>
    </location>
</feature>